<organism evidence="1 2">
    <name type="scientific">Habropoda laboriosa</name>
    <dbReference type="NCBI Taxonomy" id="597456"/>
    <lineage>
        <taxon>Eukaryota</taxon>
        <taxon>Metazoa</taxon>
        <taxon>Ecdysozoa</taxon>
        <taxon>Arthropoda</taxon>
        <taxon>Hexapoda</taxon>
        <taxon>Insecta</taxon>
        <taxon>Pterygota</taxon>
        <taxon>Neoptera</taxon>
        <taxon>Endopterygota</taxon>
        <taxon>Hymenoptera</taxon>
        <taxon>Apocrita</taxon>
        <taxon>Aculeata</taxon>
        <taxon>Apoidea</taxon>
        <taxon>Anthophila</taxon>
        <taxon>Apidae</taxon>
        <taxon>Habropoda</taxon>
    </lineage>
</organism>
<dbReference type="OrthoDB" id="10060618at2759"/>
<dbReference type="Proteomes" id="UP000053825">
    <property type="component" value="Unassembled WGS sequence"/>
</dbReference>
<feature type="non-terminal residue" evidence="1">
    <location>
        <position position="1"/>
    </location>
</feature>
<protein>
    <submittedName>
        <fullName evidence="1">Uncharacterized protein</fullName>
    </submittedName>
</protein>
<accession>A0A0L7QJ95</accession>
<evidence type="ECO:0000313" key="2">
    <source>
        <dbReference type="Proteomes" id="UP000053825"/>
    </source>
</evidence>
<comment type="caution">
    <text evidence="1">The sequence shown here is derived from an EMBL/GenBank/DDBJ whole genome shotgun (WGS) entry which is preliminary data.</text>
</comment>
<sequence length="146" mass="16536">LYYGLAIRRNPNSMEDMKKAAWATFYRMSSTNDNLLHYNCPEGEGSWCKWRRAEAKGELESFSHPPPLNDEVLEAIRPVFENLTSDDLLERCIGGNTQNNNEYFNSCVWTLAPKYVHCGANTIEIAAFLAACTFNNGYLPLAKVMS</sequence>
<reference evidence="2" key="1">
    <citation type="submission" date="2015-07" db="EMBL/GenBank/DDBJ databases">
        <title>The genome of Habropoda laboriosa.</title>
        <authorList>
            <person name="Pan H."/>
            <person name="Kapheim K."/>
        </authorList>
    </citation>
    <scope>NUCLEOTIDE SEQUENCE [LARGE SCALE GENOMIC DNA]</scope>
</reference>
<evidence type="ECO:0000313" key="1">
    <source>
        <dbReference type="EMBL" id="KOC58717.1"/>
    </source>
</evidence>
<keyword evidence="2" id="KW-1185">Reference proteome</keyword>
<name>A0A0L7QJ95_9HYME</name>
<dbReference type="AlphaFoldDB" id="A0A0L7QJ95"/>
<gene>
    <name evidence="1" type="ORF">WH47_09471</name>
</gene>
<dbReference type="EMBL" id="LHQN01028596">
    <property type="protein sequence ID" value="KOC58717.1"/>
    <property type="molecule type" value="Genomic_DNA"/>
</dbReference>
<proteinExistence type="predicted"/>